<dbReference type="Proteomes" id="UP000076577">
    <property type="component" value="Unassembled WGS sequence"/>
</dbReference>
<feature type="transmembrane region" description="Helical" evidence="4">
    <location>
        <begin position="293"/>
        <end position="310"/>
    </location>
</feature>
<evidence type="ECO:0000256" key="3">
    <source>
        <dbReference type="ARBA" id="ARBA00023136"/>
    </source>
</evidence>
<comment type="caution">
    <text evidence="5">The sequence shown here is derived from an EMBL/GenBank/DDBJ whole genome shotgun (WGS) entry which is preliminary data.</text>
</comment>
<keyword evidence="6" id="KW-1185">Reference proteome</keyword>
<proteinExistence type="predicted"/>
<name>A0A161XG45_9HYPH</name>
<evidence type="ECO:0000256" key="2">
    <source>
        <dbReference type="ARBA" id="ARBA00022989"/>
    </source>
</evidence>
<dbReference type="EMBL" id="LMCB01000006">
    <property type="protein sequence ID" value="KZL20775.1"/>
    <property type="molecule type" value="Genomic_DNA"/>
</dbReference>
<organism evidence="5 6">
    <name type="scientific">Pseudovibrio axinellae</name>
    <dbReference type="NCBI Taxonomy" id="989403"/>
    <lineage>
        <taxon>Bacteria</taxon>
        <taxon>Pseudomonadati</taxon>
        <taxon>Pseudomonadota</taxon>
        <taxon>Alphaproteobacteria</taxon>
        <taxon>Hyphomicrobiales</taxon>
        <taxon>Stappiaceae</taxon>
        <taxon>Pseudovibrio</taxon>
    </lineage>
</organism>
<feature type="transmembrane region" description="Helical" evidence="4">
    <location>
        <begin position="131"/>
        <end position="151"/>
    </location>
</feature>
<dbReference type="PATRIC" id="fig|989403.3.peg.1354"/>
<keyword evidence="2 4" id="KW-1133">Transmembrane helix</keyword>
<sequence>MNKPLLMVITCLNISAWIDLISIMTWVGYELNFSPIAVALVSISMLAPQAILSRFITKTINRHNATNLLILTTAGRVVCTLGLIWANSLTALVPLLLLRALAIGFMQPIVAGEAQHIKKNQRAKFASLLNLINTLSKLIVPVLGGILAVNFGEQSVFAISSGLGGIAILGLLLFPLPTQNLNTTPTDTNTEPQKIPGVFQLGFGSCIVLAVGLSLTFSNLLPYTFSYYEVPKSLLSVALSASAVGAVLFNLMILRKNLVINSFPQKHLMMSCVLSAAAFASLSLTLITGTLNWVFIPLLFAAISGARAYFETYSNAFIFSCSGRVSVTLAAFKQGLAAYAGMAITLIGALSLTDREPFTFLISASMITLTLALIWGCWNFQDKQSAALLSTSPNKET</sequence>
<feature type="transmembrane region" description="Helical" evidence="4">
    <location>
        <begin position="5"/>
        <end position="27"/>
    </location>
</feature>
<feature type="transmembrane region" description="Helical" evidence="4">
    <location>
        <begin position="197"/>
        <end position="221"/>
    </location>
</feature>
<dbReference type="InterPro" id="IPR036259">
    <property type="entry name" value="MFS_trans_sf"/>
</dbReference>
<dbReference type="AlphaFoldDB" id="A0A161XG45"/>
<feature type="transmembrane region" description="Helical" evidence="4">
    <location>
        <begin position="233"/>
        <end position="255"/>
    </location>
</feature>
<feature type="transmembrane region" description="Helical" evidence="4">
    <location>
        <begin position="33"/>
        <end position="56"/>
    </location>
</feature>
<feature type="transmembrane region" description="Helical" evidence="4">
    <location>
        <begin position="267"/>
        <end position="287"/>
    </location>
</feature>
<feature type="transmembrane region" description="Helical" evidence="4">
    <location>
        <begin position="358"/>
        <end position="378"/>
    </location>
</feature>
<evidence type="ECO:0000313" key="5">
    <source>
        <dbReference type="EMBL" id="KZL20775.1"/>
    </source>
</evidence>
<gene>
    <name evidence="5" type="ORF">PsAD2_01264</name>
</gene>
<accession>A0A161XG45</accession>
<evidence type="ECO:0000256" key="4">
    <source>
        <dbReference type="SAM" id="Phobius"/>
    </source>
</evidence>
<evidence type="ECO:0000256" key="1">
    <source>
        <dbReference type="ARBA" id="ARBA00022692"/>
    </source>
</evidence>
<feature type="transmembrane region" description="Helical" evidence="4">
    <location>
        <begin position="92"/>
        <end position="110"/>
    </location>
</feature>
<reference evidence="5 6" key="1">
    <citation type="journal article" date="2016" name="Front. Microbiol.">
        <title>Comparative Genomic Analysis Reveals a Diverse Repertoire of Genes Involved in Prokaryote-Eukaryote Interactions within the Pseudovibrio Genus.</title>
        <authorList>
            <person name="Romano S."/>
            <person name="Fernandez-Guerra A."/>
            <person name="Reen F.J."/>
            <person name="Glockner F.O."/>
            <person name="Crowley S.P."/>
            <person name="O'Sullivan O."/>
            <person name="Cotter P.D."/>
            <person name="Adams C."/>
            <person name="Dobson A.D."/>
            <person name="O'Gara F."/>
        </authorList>
    </citation>
    <scope>NUCLEOTIDE SEQUENCE [LARGE SCALE GENOMIC DNA]</scope>
    <source>
        <strain evidence="5 6">Ad2</strain>
    </source>
</reference>
<dbReference type="Pfam" id="PF07690">
    <property type="entry name" value="MFS_1"/>
    <property type="match status" value="1"/>
</dbReference>
<keyword evidence="1 4" id="KW-0812">Transmembrane</keyword>
<feature type="transmembrane region" description="Helical" evidence="4">
    <location>
        <begin position="331"/>
        <end position="352"/>
    </location>
</feature>
<dbReference type="STRING" id="989403.SAMN05421798_107112"/>
<evidence type="ECO:0000313" key="6">
    <source>
        <dbReference type="Proteomes" id="UP000076577"/>
    </source>
</evidence>
<protein>
    <submittedName>
        <fullName evidence="5">Major Facilitator Superfamily protein</fullName>
    </submittedName>
</protein>
<dbReference type="Gene3D" id="1.20.1250.20">
    <property type="entry name" value="MFS general substrate transporter like domains"/>
    <property type="match status" value="1"/>
</dbReference>
<feature type="transmembrane region" description="Helical" evidence="4">
    <location>
        <begin position="157"/>
        <end position="176"/>
    </location>
</feature>
<feature type="transmembrane region" description="Helical" evidence="4">
    <location>
        <begin position="68"/>
        <end position="86"/>
    </location>
</feature>
<dbReference type="InterPro" id="IPR011701">
    <property type="entry name" value="MFS"/>
</dbReference>
<dbReference type="SUPFAM" id="SSF103473">
    <property type="entry name" value="MFS general substrate transporter"/>
    <property type="match status" value="1"/>
</dbReference>
<keyword evidence="3 4" id="KW-0472">Membrane</keyword>
<dbReference type="GO" id="GO:0022857">
    <property type="term" value="F:transmembrane transporter activity"/>
    <property type="evidence" value="ECO:0007669"/>
    <property type="project" value="InterPro"/>
</dbReference>